<name>A0A7J7RVK3_PIPKU</name>
<dbReference type="Proteomes" id="UP000558488">
    <property type="component" value="Unassembled WGS sequence"/>
</dbReference>
<comment type="caution">
    <text evidence="2">The sequence shown here is derived from an EMBL/GenBank/DDBJ whole genome shotgun (WGS) entry which is preliminary data.</text>
</comment>
<evidence type="ECO:0000256" key="1">
    <source>
        <dbReference type="SAM" id="MobiDB-lite"/>
    </source>
</evidence>
<sequence length="143" mass="14523">MSPVLGFSSVGSGIGGGVQSSLKPLSSSRQGNPAAQPASPSLRAVCAPPGPPFAASPESRLTARLPMDEPGSSGSGLELGFRAVGAGPSTVGAFLSFPLGTASQALGLPPLQLCPLHVRHVSPYRGLLQLLRASFWFSPCFLL</sequence>
<reference evidence="2 3" key="1">
    <citation type="journal article" date="2020" name="Nature">
        <title>Six reference-quality genomes reveal evolution of bat adaptations.</title>
        <authorList>
            <person name="Jebb D."/>
            <person name="Huang Z."/>
            <person name="Pippel M."/>
            <person name="Hughes G.M."/>
            <person name="Lavrichenko K."/>
            <person name="Devanna P."/>
            <person name="Winkler S."/>
            <person name="Jermiin L.S."/>
            <person name="Skirmuntt E.C."/>
            <person name="Katzourakis A."/>
            <person name="Burkitt-Gray L."/>
            <person name="Ray D.A."/>
            <person name="Sullivan K.A.M."/>
            <person name="Roscito J.G."/>
            <person name="Kirilenko B.M."/>
            <person name="Davalos L.M."/>
            <person name="Corthals A.P."/>
            <person name="Power M.L."/>
            <person name="Jones G."/>
            <person name="Ransome R.D."/>
            <person name="Dechmann D.K.N."/>
            <person name="Locatelli A.G."/>
            <person name="Puechmaille S.J."/>
            <person name="Fedrigo O."/>
            <person name="Jarvis E.D."/>
            <person name="Hiller M."/>
            <person name="Vernes S.C."/>
            <person name="Myers E.W."/>
            <person name="Teeling E.C."/>
        </authorList>
    </citation>
    <scope>NUCLEOTIDE SEQUENCE [LARGE SCALE GENOMIC DNA]</scope>
    <source>
        <strain evidence="2">MPipKuh1</strain>
        <tissue evidence="2">Flight muscle</tissue>
    </source>
</reference>
<evidence type="ECO:0000313" key="3">
    <source>
        <dbReference type="Proteomes" id="UP000558488"/>
    </source>
</evidence>
<feature type="compositionally biased region" description="Polar residues" evidence="1">
    <location>
        <begin position="22"/>
        <end position="33"/>
    </location>
</feature>
<dbReference type="EMBL" id="JACAGB010000058">
    <property type="protein sequence ID" value="KAF6280168.1"/>
    <property type="molecule type" value="Genomic_DNA"/>
</dbReference>
<feature type="region of interest" description="Disordered" evidence="1">
    <location>
        <begin position="16"/>
        <end position="74"/>
    </location>
</feature>
<proteinExistence type="predicted"/>
<keyword evidence="3" id="KW-1185">Reference proteome</keyword>
<protein>
    <submittedName>
        <fullName evidence="2">Uncharacterized protein</fullName>
    </submittedName>
</protein>
<organism evidence="2 3">
    <name type="scientific">Pipistrellus kuhlii</name>
    <name type="common">Kuhl's pipistrelle</name>
    <dbReference type="NCBI Taxonomy" id="59472"/>
    <lineage>
        <taxon>Eukaryota</taxon>
        <taxon>Metazoa</taxon>
        <taxon>Chordata</taxon>
        <taxon>Craniata</taxon>
        <taxon>Vertebrata</taxon>
        <taxon>Euteleostomi</taxon>
        <taxon>Mammalia</taxon>
        <taxon>Eutheria</taxon>
        <taxon>Laurasiatheria</taxon>
        <taxon>Chiroptera</taxon>
        <taxon>Yangochiroptera</taxon>
        <taxon>Vespertilionidae</taxon>
        <taxon>Pipistrellus</taxon>
    </lineage>
</organism>
<evidence type="ECO:0000313" key="2">
    <source>
        <dbReference type="EMBL" id="KAF6280168.1"/>
    </source>
</evidence>
<dbReference type="AlphaFoldDB" id="A0A7J7RVK3"/>
<accession>A0A7J7RVK3</accession>
<gene>
    <name evidence="2" type="ORF">mPipKuh1_010232</name>
</gene>